<feature type="binding site" evidence="6">
    <location>
        <position position="101"/>
    </location>
    <ligand>
        <name>Zn(2+)</name>
        <dbReference type="ChEBI" id="CHEBI:29105"/>
    </ligand>
</feature>
<protein>
    <recommendedName>
        <fullName evidence="7">Carbonic anhydrase</fullName>
        <ecNumber evidence="7">4.2.1.1</ecNumber>
    </recommendedName>
    <alternativeName>
        <fullName evidence="7">Carbonate dehydratase</fullName>
    </alternativeName>
</protein>
<dbReference type="CDD" id="cd00883">
    <property type="entry name" value="beta_CA_cladeA"/>
    <property type="match status" value="1"/>
</dbReference>
<dbReference type="Proteomes" id="UP000198623">
    <property type="component" value="Unassembled WGS sequence"/>
</dbReference>
<comment type="similarity">
    <text evidence="1 7">Belongs to the beta-class carbonic anhydrase family.</text>
</comment>
<dbReference type="EMBL" id="FOOU01000001">
    <property type="protein sequence ID" value="SFF86828.1"/>
    <property type="molecule type" value="Genomic_DNA"/>
</dbReference>
<feature type="binding site" evidence="6">
    <location>
        <position position="44"/>
    </location>
    <ligand>
        <name>Zn(2+)</name>
        <dbReference type="ChEBI" id="CHEBI:29105"/>
    </ligand>
</feature>
<dbReference type="AlphaFoldDB" id="A0A1I2M7L3"/>
<dbReference type="STRING" id="1045558.SAMN05216175_101443"/>
<dbReference type="RefSeq" id="WP_090723768.1">
    <property type="nucleotide sequence ID" value="NZ_FOOU01000001.1"/>
</dbReference>
<dbReference type="GO" id="GO:0015976">
    <property type="term" value="P:carbon utilization"/>
    <property type="evidence" value="ECO:0007669"/>
    <property type="project" value="InterPro"/>
</dbReference>
<evidence type="ECO:0000256" key="6">
    <source>
        <dbReference type="PIRSR" id="PIRSR601765-1"/>
    </source>
</evidence>
<organism evidence="8 9">
    <name type="scientific">Neptunomonas qingdaonensis</name>
    <dbReference type="NCBI Taxonomy" id="1045558"/>
    <lineage>
        <taxon>Bacteria</taxon>
        <taxon>Pseudomonadati</taxon>
        <taxon>Pseudomonadota</taxon>
        <taxon>Gammaproteobacteria</taxon>
        <taxon>Oceanospirillales</taxon>
        <taxon>Oceanospirillaceae</taxon>
        <taxon>Neptunomonas</taxon>
    </lineage>
</organism>
<keyword evidence="4 7" id="KW-0456">Lyase</keyword>
<dbReference type="EC" id="4.2.1.1" evidence="7"/>
<reference evidence="9" key="1">
    <citation type="submission" date="2016-10" db="EMBL/GenBank/DDBJ databases">
        <authorList>
            <person name="Varghese N."/>
            <person name="Submissions S."/>
        </authorList>
    </citation>
    <scope>NUCLEOTIDE SEQUENCE [LARGE SCALE GENOMIC DNA]</scope>
    <source>
        <strain evidence="9">CGMCC 1.10971</strain>
    </source>
</reference>
<dbReference type="GO" id="GO:0008270">
    <property type="term" value="F:zinc ion binding"/>
    <property type="evidence" value="ECO:0007669"/>
    <property type="project" value="UniProtKB-UniRule"/>
</dbReference>
<evidence type="ECO:0000256" key="3">
    <source>
        <dbReference type="ARBA" id="ARBA00022833"/>
    </source>
</evidence>
<keyword evidence="3 6" id="KW-0862">Zinc</keyword>
<gene>
    <name evidence="8" type="ORF">SAMN05216175_101443</name>
</gene>
<evidence type="ECO:0000313" key="8">
    <source>
        <dbReference type="EMBL" id="SFF86828.1"/>
    </source>
</evidence>
<evidence type="ECO:0000313" key="9">
    <source>
        <dbReference type="Proteomes" id="UP000198623"/>
    </source>
</evidence>
<dbReference type="InterPro" id="IPR001765">
    <property type="entry name" value="Carbonic_anhydrase"/>
</dbReference>
<evidence type="ECO:0000256" key="1">
    <source>
        <dbReference type="ARBA" id="ARBA00006217"/>
    </source>
</evidence>
<dbReference type="Gene3D" id="3.40.1050.10">
    <property type="entry name" value="Carbonic anhydrase"/>
    <property type="match status" value="1"/>
</dbReference>
<comment type="catalytic activity">
    <reaction evidence="5 7">
        <text>hydrogencarbonate + H(+) = CO2 + H2O</text>
        <dbReference type="Rhea" id="RHEA:10748"/>
        <dbReference type="ChEBI" id="CHEBI:15377"/>
        <dbReference type="ChEBI" id="CHEBI:15378"/>
        <dbReference type="ChEBI" id="CHEBI:16526"/>
        <dbReference type="ChEBI" id="CHEBI:17544"/>
        <dbReference type="EC" id="4.2.1.1"/>
    </reaction>
</comment>
<sequence>MKKLQHLFDSNRSWADKVTEENPDFFPTLAKQQAPEYLWIGCSDSRVPANEIMGMLPGDVFVHRNVSNLVIHTDMNCLSVMQYAVTVLKVKHIMIVGHYGCGGVRAAIESKPHGLIDNWLRNIRAIAMRHSDLLSVWEGTDEYYDRLCELNVIEQAYNASNTTIAQGAWGRGQDLTVHAWVYGLNNGLIQDLSFCISDQDTIEASYAEAIESINQLGKNR</sequence>
<evidence type="ECO:0000256" key="4">
    <source>
        <dbReference type="ARBA" id="ARBA00023239"/>
    </source>
</evidence>
<dbReference type="PROSITE" id="PS00704">
    <property type="entry name" value="PROK_CO2_ANHYDRASE_1"/>
    <property type="match status" value="1"/>
</dbReference>
<dbReference type="PANTHER" id="PTHR11002:SF76">
    <property type="entry name" value="CARBONIC ANHYDRASE"/>
    <property type="match status" value="1"/>
</dbReference>
<dbReference type="OrthoDB" id="9797527at2"/>
<proteinExistence type="inferred from homology"/>
<dbReference type="NCBIfam" id="NF007756">
    <property type="entry name" value="PRK10437.1"/>
    <property type="match status" value="1"/>
</dbReference>
<dbReference type="InterPro" id="IPR036874">
    <property type="entry name" value="Carbonic_anhydrase_sf"/>
</dbReference>
<keyword evidence="2 6" id="KW-0479">Metal-binding</keyword>
<dbReference type="GO" id="GO:0004089">
    <property type="term" value="F:carbonate dehydratase activity"/>
    <property type="evidence" value="ECO:0007669"/>
    <property type="project" value="UniProtKB-UniRule"/>
</dbReference>
<comment type="cofactor">
    <cofactor evidence="6">
        <name>Zn(2+)</name>
        <dbReference type="ChEBI" id="CHEBI:29105"/>
    </cofactor>
    <text evidence="6">Binds 1 zinc ion per subunit.</text>
</comment>
<accession>A0A1I2M7L3</accession>
<evidence type="ECO:0000256" key="7">
    <source>
        <dbReference type="RuleBase" id="RU003956"/>
    </source>
</evidence>
<dbReference type="SMART" id="SM00947">
    <property type="entry name" value="Pro_CA"/>
    <property type="match status" value="1"/>
</dbReference>
<dbReference type="PANTHER" id="PTHR11002">
    <property type="entry name" value="CARBONIC ANHYDRASE"/>
    <property type="match status" value="1"/>
</dbReference>
<evidence type="ECO:0000256" key="5">
    <source>
        <dbReference type="ARBA" id="ARBA00048348"/>
    </source>
</evidence>
<dbReference type="SUPFAM" id="SSF53056">
    <property type="entry name" value="beta-carbonic anhydrase, cab"/>
    <property type="match status" value="1"/>
</dbReference>
<comment type="function">
    <text evidence="7">Reversible hydration of carbon dioxide.</text>
</comment>
<dbReference type="PROSITE" id="PS00705">
    <property type="entry name" value="PROK_CO2_ANHYDRASE_2"/>
    <property type="match status" value="1"/>
</dbReference>
<dbReference type="InterPro" id="IPR015892">
    <property type="entry name" value="Carbonic_anhydrase_CS"/>
</dbReference>
<dbReference type="Pfam" id="PF00484">
    <property type="entry name" value="Pro_CA"/>
    <property type="match status" value="1"/>
</dbReference>
<feature type="binding site" evidence="6">
    <location>
        <position position="42"/>
    </location>
    <ligand>
        <name>Zn(2+)</name>
        <dbReference type="ChEBI" id="CHEBI:29105"/>
    </ligand>
</feature>
<dbReference type="FunFam" id="3.40.1050.10:FF:000001">
    <property type="entry name" value="Carbonic anhydrase"/>
    <property type="match status" value="1"/>
</dbReference>
<feature type="binding site" evidence="6">
    <location>
        <position position="98"/>
    </location>
    <ligand>
        <name>Zn(2+)</name>
        <dbReference type="ChEBI" id="CHEBI:29105"/>
    </ligand>
</feature>
<keyword evidence="9" id="KW-1185">Reference proteome</keyword>
<evidence type="ECO:0000256" key="2">
    <source>
        <dbReference type="ARBA" id="ARBA00022723"/>
    </source>
</evidence>
<name>A0A1I2M7L3_9GAMM</name>